<evidence type="ECO:0000313" key="2">
    <source>
        <dbReference type="EMBL" id="KAJ8317155.1"/>
    </source>
</evidence>
<dbReference type="SUPFAM" id="SSF103473">
    <property type="entry name" value="MFS general substrate transporter"/>
    <property type="match status" value="1"/>
</dbReference>
<evidence type="ECO:0000256" key="1">
    <source>
        <dbReference type="SAM" id="Phobius"/>
    </source>
</evidence>
<feature type="transmembrane region" description="Helical" evidence="1">
    <location>
        <begin position="309"/>
        <end position="329"/>
    </location>
</feature>
<comment type="caution">
    <text evidence="2">The sequence shown here is derived from an EMBL/GenBank/DDBJ whole genome shotgun (WGS) entry which is preliminary data.</text>
</comment>
<dbReference type="PANTHER" id="PTHR11360:SF284">
    <property type="entry name" value="EG:103B4.3 PROTEIN-RELATED"/>
    <property type="match status" value="1"/>
</dbReference>
<feature type="transmembrane region" description="Helical" evidence="1">
    <location>
        <begin position="75"/>
        <end position="93"/>
    </location>
</feature>
<evidence type="ECO:0000313" key="3">
    <source>
        <dbReference type="Proteomes" id="UP001217089"/>
    </source>
</evidence>
<organism evidence="2 3">
    <name type="scientific">Tegillarca granosa</name>
    <name type="common">Malaysian cockle</name>
    <name type="synonym">Anadara granosa</name>
    <dbReference type="NCBI Taxonomy" id="220873"/>
    <lineage>
        <taxon>Eukaryota</taxon>
        <taxon>Metazoa</taxon>
        <taxon>Spiralia</taxon>
        <taxon>Lophotrochozoa</taxon>
        <taxon>Mollusca</taxon>
        <taxon>Bivalvia</taxon>
        <taxon>Autobranchia</taxon>
        <taxon>Pteriomorphia</taxon>
        <taxon>Arcoida</taxon>
        <taxon>Arcoidea</taxon>
        <taxon>Arcidae</taxon>
        <taxon>Tegillarca</taxon>
    </lineage>
</organism>
<keyword evidence="1" id="KW-0472">Membrane</keyword>
<keyword evidence="1" id="KW-1133">Transmembrane helix</keyword>
<feature type="transmembrane region" description="Helical" evidence="1">
    <location>
        <begin position="249"/>
        <end position="269"/>
    </location>
</feature>
<feature type="transmembrane region" description="Helical" evidence="1">
    <location>
        <begin position="23"/>
        <end position="42"/>
    </location>
</feature>
<protein>
    <submittedName>
        <fullName evidence="2">Uncharacterized protein</fullName>
    </submittedName>
</protein>
<feature type="transmembrane region" description="Helical" evidence="1">
    <location>
        <begin position="281"/>
        <end position="303"/>
    </location>
</feature>
<feature type="transmembrane region" description="Helical" evidence="1">
    <location>
        <begin position="127"/>
        <end position="147"/>
    </location>
</feature>
<feature type="transmembrane region" description="Helical" evidence="1">
    <location>
        <begin position="396"/>
        <end position="422"/>
    </location>
</feature>
<reference evidence="2 3" key="1">
    <citation type="submission" date="2022-12" db="EMBL/GenBank/DDBJ databases">
        <title>Chromosome-level genome of Tegillarca granosa.</title>
        <authorList>
            <person name="Kim J."/>
        </authorList>
    </citation>
    <scope>NUCLEOTIDE SEQUENCE [LARGE SCALE GENOMIC DNA]</scope>
    <source>
        <strain evidence="2">Teg-2019</strain>
        <tissue evidence="2">Adductor muscle</tissue>
    </source>
</reference>
<dbReference type="InterPro" id="IPR050327">
    <property type="entry name" value="Proton-linked_MCT"/>
</dbReference>
<accession>A0ABQ9FLK0</accession>
<dbReference type="Proteomes" id="UP001217089">
    <property type="component" value="Unassembled WGS sequence"/>
</dbReference>
<feature type="transmembrane region" description="Helical" evidence="1">
    <location>
        <begin position="99"/>
        <end position="120"/>
    </location>
</feature>
<keyword evidence="1" id="KW-0812">Transmembrane</keyword>
<dbReference type="Gene3D" id="1.20.1250.20">
    <property type="entry name" value="MFS general substrate transporter like domains"/>
    <property type="match status" value="1"/>
</dbReference>
<dbReference type="PANTHER" id="PTHR11360">
    <property type="entry name" value="MONOCARBOXYLATE TRANSPORTER"/>
    <property type="match status" value="1"/>
</dbReference>
<proteinExistence type="predicted"/>
<gene>
    <name evidence="2" type="ORF">KUTeg_005059</name>
</gene>
<name>A0ABQ9FLK0_TEGGR</name>
<dbReference type="Pfam" id="PF07690">
    <property type="entry name" value="MFS_1"/>
    <property type="match status" value="1"/>
</dbReference>
<dbReference type="EMBL" id="JARBDR010000246">
    <property type="protein sequence ID" value="KAJ8317155.1"/>
    <property type="molecule type" value="Genomic_DNA"/>
</dbReference>
<keyword evidence="3" id="KW-1185">Reference proteome</keyword>
<dbReference type="InterPro" id="IPR011701">
    <property type="entry name" value="MFS"/>
</dbReference>
<feature type="transmembrane region" description="Helical" evidence="1">
    <location>
        <begin position="341"/>
        <end position="365"/>
    </location>
</feature>
<dbReference type="InterPro" id="IPR036259">
    <property type="entry name" value="MFS_trans_sf"/>
</dbReference>
<feature type="transmembrane region" description="Helical" evidence="1">
    <location>
        <begin position="153"/>
        <end position="176"/>
    </location>
</feature>
<feature type="transmembrane region" description="Helical" evidence="1">
    <location>
        <begin position="216"/>
        <end position="237"/>
    </location>
</feature>
<sequence length="490" mass="53949">MGCLVYCVGIIHTSLLDHFEDSMYLLSWIGSISSSLVALPGFTKRYVSCYFLDWLDVALLGPLSSYLMSRFSCRVATMIGGLLVAIGCFVSAFSSSLTVMILCYGLITGDAALVVVGLGFQKKRNFASGLAVAGIGVGMFCLSPVITAANNTYGYTGLFLILSGIGLHICLFGALFRPSYLENLGKDMLKRKALENSTTLFSHLKFRLRIFQKPSFLFFCFSILCWNIGLFIVFLHLPSYVMLKHTSRFEASFLLSIAGICSCVSRIVTGYISTSDRINEIIVYSVSFGVLGSVTLVFPYINLSYVTQVFYSIILGLFFGNCYAIMNSINVKIVGIENLPTAYGIEMCFCGFGMLVGPPLAGFIIENGGTYMTSFIIAERFHSSTRALRLHDQLCVYIDFVVTFLGLTIILGSVLGVVTFCCNRKMSRDFTTITSEIPPQKVELSYSTDVKQTNQECQSLMTPTDTSDTITIIEENIKNESRISSKTTSK</sequence>